<comment type="caution">
    <text evidence="6">The sequence shown here is derived from an EMBL/GenBank/DDBJ whole genome shotgun (WGS) entry which is preliminary data.</text>
</comment>
<feature type="domain" description="C2H2-type" evidence="5">
    <location>
        <begin position="858"/>
        <end position="880"/>
    </location>
</feature>
<protein>
    <recommendedName>
        <fullName evidence="5">C2H2-type domain-containing protein</fullName>
    </recommendedName>
</protein>
<dbReference type="GO" id="GO:0005634">
    <property type="term" value="C:nucleus"/>
    <property type="evidence" value="ECO:0007669"/>
    <property type="project" value="UniProtKB-SubCell"/>
</dbReference>
<accession>A0A821LXC5</accession>
<feature type="domain" description="C2H2-type" evidence="5">
    <location>
        <begin position="1375"/>
        <end position="1396"/>
    </location>
</feature>
<comment type="subcellular location">
    <subcellularLocation>
        <location evidence="1">Nucleus</location>
    </subcellularLocation>
</comment>
<dbReference type="Gene3D" id="2.130.10.10">
    <property type="entry name" value="YVTN repeat-like/Quinoprotein amine dehydrogenase"/>
    <property type="match status" value="1"/>
</dbReference>
<dbReference type="InterPro" id="IPR052416">
    <property type="entry name" value="GTF3C_component"/>
</dbReference>
<keyword evidence="2" id="KW-0804">Transcription</keyword>
<evidence type="ECO:0000256" key="4">
    <source>
        <dbReference type="SAM" id="MobiDB-lite"/>
    </source>
</evidence>
<dbReference type="SUPFAM" id="SSF50978">
    <property type="entry name" value="WD40 repeat-like"/>
    <property type="match status" value="1"/>
</dbReference>
<feature type="compositionally biased region" description="Acidic residues" evidence="4">
    <location>
        <begin position="1463"/>
        <end position="1486"/>
    </location>
</feature>
<dbReference type="InterPro" id="IPR015943">
    <property type="entry name" value="WD40/YVTN_repeat-like_dom_sf"/>
</dbReference>
<dbReference type="GO" id="GO:0006383">
    <property type="term" value="P:transcription by RNA polymerase III"/>
    <property type="evidence" value="ECO:0007669"/>
    <property type="project" value="TreeGrafter"/>
</dbReference>
<name>A0A821LXC5_9NEOP</name>
<reference evidence="6" key="1">
    <citation type="submission" date="2021-02" db="EMBL/GenBank/DDBJ databases">
        <authorList>
            <person name="Steward A R."/>
        </authorList>
    </citation>
    <scope>NUCLEOTIDE SEQUENCE</scope>
</reference>
<dbReference type="Proteomes" id="UP000663880">
    <property type="component" value="Unassembled WGS sequence"/>
</dbReference>
<sequence length="2005" mass="226683">MSSKNMKKRKANPISDNETPEVLVLPPKALLDKFGISLGDIGNFLDVKKSYSDDLNLNLNYFLQKEPWNADLYMLLFKTIAGGPSNHVVKLYGNSVTSNTSLVAPNLNLNDSSIMKTASLMKKSLFLSPTFSNSNSIDSQVEDVPSIASSNLEINSSDHRNKNVLKMSTPQLDSELLSANKSNAKNQDPKPLQDNNVKNEIHTKFMKNTNHSVREISPNGIALDKSNNLTIIDLEVASFVPVTNESLTINNRTLNFTNGQDNVQIESLKKDDEENVKSNVSLEDNEISTQETLLTTEHHRKCPKRLDITEMFFCNHETSPQDKKIIEDSEKDILKSQFTPIADSHQKNEIVINIDKQKCSVGQILHINDSVTKVAMVLQEYLQNNKDVTVKHTLQFTSHIQGVEKPGGDKEYNFLKLKREKSPKFYTIKARKTVRKEIVTEIVEQIITDCNINLIDEDEVNEVKIFCVCSDFGSFNYYDEELEHIHFWEQKSSKCSLDVIFGIYCDDDTNIINNQNLYKECVNDKSECDYICVNEEIEFKSNDIDESQNILEPTLIEIEVPIYYDSQMTKEINNTVNNTSDENKNCELQVNISSKMQDMAEIVSPEATRKQKKRKTGRDGSEGSSKNKRARNAVVHQETDSNNGSEKSSPDASLPKITMEVPRKREKADVTCAVCHQNIAESKWYEHVARKHSYLAWKEGDVPLDVASAQQVKDHLSKMLLEFNVLVCGKCGLERTDISKYLSHVNSCDGESAHSDESDTVKSLEVVKCAKCQMEVTQWYNHIGSVHNYLAYKEGDTPVDFTDEDEVRQHLTAIAREYNGLKCLKCGCRRQFVKAYLSHVKKCDVQSEPGFDNSLSSVKCGVCQEEILEDAWIQHIEQEHNYLAWEVGETPLDLNDPEAVHNHLYKISKQIDSLVCTKCGVKRKYVKGYQTHFNQCTSVTGYTPDKKRYSYIKKKRERVIPSFDESSTVSCGVCGLVKSESQWPKHIEQEHQYLAWKFGESPIDLNKTRAISTHLNNISKYYPDGFLCTKCGKRRKCVRIFLRHIESCQEKSLGANNSVLNESNLDTSVSNSAESSVIEENNVTCGVCKKVIAEKLWFEHISDEHYYLAWKDTEEPLDLTDTMGLRDYLYNISQKHGQLTCKKCGIKRKYAKSFLAHIGHCDSRVNVGHMSDTSMSTSFQEDTSPDAIIKCGVCQKEMENRKWEFHIRIHNYIAWKEGCKPLDTNDEQAVYAYLYDLSKLYDGLTCLKCNIKKKYVKAYRVHVASCQRDVDVESVLKNQESRDTYECALCHETGPVNKFKSHAMKEHYNVAWMVGDIPIDVRTTSSVEKYLKEYQKSHSSLVCNKCGLTRASIAGFFAHVVQCERTEEEMEMYKSVCEICNTKYLGVYKHTHMAIHRMEEAKKKLADKVPVVAEDLDVTGKRRAAQKAINDIRNISDVTGKDNDEDVEDEGEYKCPEDSSSSESEESGVSETEDQPETDVDQDVSDTESRIRNRKSTSTFSTTNDDRIPFYVKDPFGYIAKSYKDFTNTHLTSNTLFPQWLTCEYELVPETDLPKYMPPLTESCKVQVCSKNISTYKVFEAKADKGVSMFVGATINNISWVPCNEQAHPYLAVNCYNGTDVPRIDATELIAHSGLIQIWDFKDMQKLPSFVFGLAHDFGTVWGMDWCPSGACELLPENPDNTFVRLGLLAVACSNGVAYIYSVPHPSIVNTDNLVYKLKPVAELRLYRDVSKNAQATAVTWSMQKGHSCIIVGYSNGMTAMYDLECDSPLLSCEEDGVRVFYPFHDERSHNVCVTDVKAFVSGSNIRGSVSASSCGVTASIASGRHHVPLTAESLLVTPHWPSTILAGNAGIVTHAVNEVEWWGHGRRLGSMSTACGCIVCGRVAAYFPPFVKTMLLHPLYNDKRDIQVKAKIDIMSLEEESESSKGQLEPESYEKVIKMHGIKLELATNLKKHEKSQNITKPKHRNAEQYPLAEVTSVSFCTVPKYHKRLAIATHGGIIFVINT</sequence>
<dbReference type="PANTHER" id="PTHR15052">
    <property type="entry name" value="RNA POLYMERASE III TRANSCRIPTION INITIATION FACTOR COMPLEX SUBUNIT"/>
    <property type="match status" value="1"/>
</dbReference>
<feature type="region of interest" description="Disordered" evidence="4">
    <location>
        <begin position="602"/>
        <end position="657"/>
    </location>
</feature>
<dbReference type="EMBL" id="CAJOBZ010000002">
    <property type="protein sequence ID" value="CAF4758781.1"/>
    <property type="molecule type" value="Genomic_DNA"/>
</dbReference>
<feature type="domain" description="C2H2-type" evidence="5">
    <location>
        <begin position="1083"/>
        <end position="1105"/>
    </location>
</feature>
<evidence type="ECO:0000259" key="5">
    <source>
        <dbReference type="SMART" id="SM00355"/>
    </source>
</evidence>
<dbReference type="SMART" id="SM00355">
    <property type="entry name" value="ZnF_C2H2"/>
    <property type="match status" value="9"/>
</dbReference>
<evidence type="ECO:0000256" key="3">
    <source>
        <dbReference type="ARBA" id="ARBA00023242"/>
    </source>
</evidence>
<dbReference type="OrthoDB" id="4703at2759"/>
<evidence type="ECO:0000256" key="1">
    <source>
        <dbReference type="ARBA" id="ARBA00004123"/>
    </source>
</evidence>
<dbReference type="InterPro" id="IPR036322">
    <property type="entry name" value="WD40_repeat_dom_sf"/>
</dbReference>
<feature type="domain" description="C2H2-type" evidence="5">
    <location>
        <begin position="1285"/>
        <end position="1307"/>
    </location>
</feature>
<dbReference type="PANTHER" id="PTHR15052:SF2">
    <property type="entry name" value="GENERAL TRANSCRIPTION FACTOR 3C POLYPEPTIDE 2"/>
    <property type="match status" value="1"/>
</dbReference>
<feature type="compositionally biased region" description="Polar residues" evidence="4">
    <location>
        <begin position="640"/>
        <end position="651"/>
    </location>
</feature>
<dbReference type="InterPro" id="IPR013087">
    <property type="entry name" value="Znf_C2H2_type"/>
</dbReference>
<dbReference type="GO" id="GO:0000127">
    <property type="term" value="C:transcription factor TFIIIC complex"/>
    <property type="evidence" value="ECO:0007669"/>
    <property type="project" value="TreeGrafter"/>
</dbReference>
<organism evidence="6 7">
    <name type="scientific">Pieris macdunnoughi</name>
    <dbReference type="NCBI Taxonomy" id="345717"/>
    <lineage>
        <taxon>Eukaryota</taxon>
        <taxon>Metazoa</taxon>
        <taxon>Ecdysozoa</taxon>
        <taxon>Arthropoda</taxon>
        <taxon>Hexapoda</taxon>
        <taxon>Insecta</taxon>
        <taxon>Pterygota</taxon>
        <taxon>Neoptera</taxon>
        <taxon>Endopterygota</taxon>
        <taxon>Lepidoptera</taxon>
        <taxon>Glossata</taxon>
        <taxon>Ditrysia</taxon>
        <taxon>Papilionoidea</taxon>
        <taxon>Pieridae</taxon>
        <taxon>Pierinae</taxon>
        <taxon>Pieris</taxon>
    </lineage>
</organism>
<evidence type="ECO:0000313" key="7">
    <source>
        <dbReference type="Proteomes" id="UP000663880"/>
    </source>
</evidence>
<evidence type="ECO:0000256" key="2">
    <source>
        <dbReference type="ARBA" id="ARBA00023163"/>
    </source>
</evidence>
<feature type="region of interest" description="Disordered" evidence="4">
    <location>
        <begin position="1436"/>
        <end position="1500"/>
    </location>
</feature>
<keyword evidence="7" id="KW-1185">Reference proteome</keyword>
<feature type="domain" description="C2H2-type" evidence="5">
    <location>
        <begin position="969"/>
        <end position="991"/>
    </location>
</feature>
<proteinExistence type="predicted"/>
<feature type="domain" description="C2H2-type" evidence="5">
    <location>
        <begin position="767"/>
        <end position="787"/>
    </location>
</feature>
<gene>
    <name evidence="6" type="ORF">PMACD_LOCUS1181</name>
</gene>
<feature type="domain" description="C2H2-type" evidence="5">
    <location>
        <begin position="1139"/>
        <end position="1160"/>
    </location>
</feature>
<feature type="domain" description="C2H2-type" evidence="5">
    <location>
        <begin position="670"/>
        <end position="692"/>
    </location>
</feature>
<evidence type="ECO:0000313" key="6">
    <source>
        <dbReference type="EMBL" id="CAF4758781.1"/>
    </source>
</evidence>
<keyword evidence="3" id="KW-0539">Nucleus</keyword>
<feature type="domain" description="C2H2-type" evidence="5">
    <location>
        <begin position="1189"/>
        <end position="1210"/>
    </location>
</feature>